<dbReference type="Proteomes" id="UP000296352">
    <property type="component" value="Chromosome"/>
</dbReference>
<evidence type="ECO:0000313" key="3">
    <source>
        <dbReference type="EMBL" id="QCB27731.1"/>
    </source>
</evidence>
<dbReference type="AlphaFoldDB" id="A0A4P7QDP9"/>
<gene>
    <name evidence="3" type="ORF">CENDO_02165</name>
</gene>
<dbReference type="Pfam" id="PF19053">
    <property type="entry name" value="EccD"/>
    <property type="match status" value="1"/>
</dbReference>
<feature type="transmembrane region" description="Helical" evidence="1">
    <location>
        <begin position="386"/>
        <end position="408"/>
    </location>
</feature>
<reference evidence="3 4" key="1">
    <citation type="submission" date="2019-04" db="EMBL/GenBank/DDBJ databases">
        <title>Corynebacterium endometrii sp. nov., isolated from the uterus of a cow with endometritis.</title>
        <authorList>
            <person name="Ballas P."/>
            <person name="Ruckert C."/>
            <person name="Wagener K."/>
            <person name="Drillich M."/>
            <person name="Kaempfer P."/>
            <person name="Busse H.-J."/>
            <person name="Ehling-Schulz M."/>
        </authorList>
    </citation>
    <scope>NUCLEOTIDE SEQUENCE [LARGE SCALE GENOMIC DNA]</scope>
    <source>
        <strain evidence="3 4">LMM-1653</strain>
    </source>
</reference>
<dbReference type="InterPro" id="IPR006707">
    <property type="entry name" value="T7SS_EccD"/>
</dbReference>
<dbReference type="OrthoDB" id="4426863at2"/>
<keyword evidence="1" id="KW-0812">Transmembrane</keyword>
<protein>
    <recommendedName>
        <fullName evidence="2">EccD-like transmembrane domain-containing protein</fullName>
    </recommendedName>
</protein>
<name>A0A4P7QDP9_9CORY</name>
<keyword evidence="1" id="KW-0472">Membrane</keyword>
<accession>A0A4P7QDP9</accession>
<feature type="transmembrane region" description="Helical" evidence="1">
    <location>
        <begin position="460"/>
        <end position="479"/>
    </location>
</feature>
<dbReference type="KEGG" id="cee:CENDO_02165"/>
<organism evidence="3 4">
    <name type="scientific">Corynebacterium endometrii</name>
    <dbReference type="NCBI Taxonomy" id="2488819"/>
    <lineage>
        <taxon>Bacteria</taxon>
        <taxon>Bacillati</taxon>
        <taxon>Actinomycetota</taxon>
        <taxon>Actinomycetes</taxon>
        <taxon>Mycobacteriales</taxon>
        <taxon>Corynebacteriaceae</taxon>
        <taxon>Corynebacterium</taxon>
    </lineage>
</organism>
<proteinExistence type="predicted"/>
<feature type="transmembrane region" description="Helical" evidence="1">
    <location>
        <begin position="197"/>
        <end position="219"/>
    </location>
</feature>
<keyword evidence="1" id="KW-1133">Transmembrane helix</keyword>
<feature type="transmembrane region" description="Helical" evidence="1">
    <location>
        <begin position="420"/>
        <end position="440"/>
    </location>
</feature>
<evidence type="ECO:0000313" key="4">
    <source>
        <dbReference type="Proteomes" id="UP000296352"/>
    </source>
</evidence>
<dbReference type="InterPro" id="IPR044049">
    <property type="entry name" value="EccD_transm"/>
</dbReference>
<feature type="transmembrane region" description="Helical" evidence="1">
    <location>
        <begin position="116"/>
        <end position="149"/>
    </location>
</feature>
<feature type="transmembrane region" description="Helical" evidence="1">
    <location>
        <begin position="261"/>
        <end position="282"/>
    </location>
</feature>
<keyword evidence="4" id="KW-1185">Reference proteome</keyword>
<feature type="transmembrane region" description="Helical" evidence="1">
    <location>
        <begin position="231"/>
        <end position="249"/>
    </location>
</feature>
<feature type="transmembrane region" description="Helical" evidence="1">
    <location>
        <begin position="354"/>
        <end position="374"/>
    </location>
</feature>
<sequence length="483" mass="48499">MAVSQRINVTFRCHVGSFATDADLALPSRSTLDEVMDEVLRIIGAPPLTRPWAITTAAGTPLGRSLPLEEVVSHGELIYLSPAEDPVPPVIKDSAEALAATAGSGGAPGAAWAWSLAALSALALLASAYVPVAAAIAVAAALGFALALWVRPSPAVAGWIIAMAAAAGWTGISNWSASSGSTGGLLIHDVLEFLLPPTVVEAALGGAIACACAGLALAITHATGLVGPRTAAATLTAITITVAAVGGLFMPGPEDGPAPLVSAAAAALITGLILVAIAPGLTTRAAGLSVPRLPTAGQSLDISDALPTRVDLRALRAQALYDGLAFGLAAALIPAWAVLALAGSGLTAVWDGPFGLSATTTGFAQGLSLAYAGAMVLHAARHASRFASWALSLIGLAAVVSAAVAAWLSRGEWSTTTGHIIWFVIAALALVAGATAPLWAPRIPHLEPTTIVWFERAESLTIAASLPLAAHLLGLFMLIRGLG</sequence>
<dbReference type="EMBL" id="CP039247">
    <property type="protein sequence ID" value="QCB27731.1"/>
    <property type="molecule type" value="Genomic_DNA"/>
</dbReference>
<feature type="domain" description="EccD-like transmembrane" evidence="2">
    <location>
        <begin position="113"/>
        <end position="482"/>
    </location>
</feature>
<dbReference type="NCBIfam" id="TIGR03920">
    <property type="entry name" value="T7SS_EccD"/>
    <property type="match status" value="1"/>
</dbReference>
<feature type="transmembrane region" description="Helical" evidence="1">
    <location>
        <begin position="156"/>
        <end position="177"/>
    </location>
</feature>
<feature type="transmembrane region" description="Helical" evidence="1">
    <location>
        <begin position="319"/>
        <end position="342"/>
    </location>
</feature>
<evidence type="ECO:0000256" key="1">
    <source>
        <dbReference type="SAM" id="Phobius"/>
    </source>
</evidence>
<evidence type="ECO:0000259" key="2">
    <source>
        <dbReference type="Pfam" id="PF19053"/>
    </source>
</evidence>